<dbReference type="Pfam" id="PF00141">
    <property type="entry name" value="peroxidase"/>
    <property type="match status" value="1"/>
</dbReference>
<evidence type="ECO:0000256" key="12">
    <source>
        <dbReference type="ARBA" id="ARBA00038574"/>
    </source>
</evidence>
<evidence type="ECO:0000256" key="5">
    <source>
        <dbReference type="ARBA" id="ARBA00022559"/>
    </source>
</evidence>
<dbReference type="GO" id="GO:0004130">
    <property type="term" value="F:cytochrome-c peroxidase activity"/>
    <property type="evidence" value="ECO:0007669"/>
    <property type="project" value="UniProtKB-EC"/>
</dbReference>
<dbReference type="GO" id="GO:0000302">
    <property type="term" value="P:response to reactive oxygen species"/>
    <property type="evidence" value="ECO:0007669"/>
    <property type="project" value="TreeGrafter"/>
</dbReference>
<keyword evidence="8" id="KW-0809">Transit peptide</keyword>
<evidence type="ECO:0000259" key="16">
    <source>
        <dbReference type="PROSITE" id="PS50873"/>
    </source>
</evidence>
<comment type="subunit">
    <text evidence="12">Forms a one-to-one complex with cytochrome c.</text>
</comment>
<dbReference type="GO" id="GO:0034599">
    <property type="term" value="P:cellular response to oxidative stress"/>
    <property type="evidence" value="ECO:0007669"/>
    <property type="project" value="InterPro"/>
</dbReference>
<evidence type="ECO:0000256" key="14">
    <source>
        <dbReference type="RuleBase" id="RU363051"/>
    </source>
</evidence>
<gene>
    <name evidence="17" type="ORF">KLDO_g709</name>
</gene>
<dbReference type="Gene3D" id="1.10.420.10">
    <property type="entry name" value="Peroxidase, domain 2"/>
    <property type="match status" value="1"/>
</dbReference>
<dbReference type="GO" id="GO:0046872">
    <property type="term" value="F:metal ion binding"/>
    <property type="evidence" value="ECO:0007669"/>
    <property type="project" value="UniProtKB-UniRule"/>
</dbReference>
<comment type="function">
    <text evidence="1">Destroys radicals which are normally produced within the cells and which are toxic to biological systems.</text>
</comment>
<dbReference type="PRINTS" id="PR00459">
    <property type="entry name" value="ASPEROXIDASE"/>
</dbReference>
<comment type="subcellular location">
    <subcellularLocation>
        <location evidence="3">Mitochondrion intermembrane space</location>
    </subcellularLocation>
    <subcellularLocation>
        <location evidence="2">Mitochondrion matrix</location>
    </subcellularLocation>
</comment>
<dbReference type="GO" id="GO:0020037">
    <property type="term" value="F:heme binding"/>
    <property type="evidence" value="ECO:0007669"/>
    <property type="project" value="UniProtKB-UniRule"/>
</dbReference>
<evidence type="ECO:0000256" key="11">
    <source>
        <dbReference type="ARBA" id="ARBA00023128"/>
    </source>
</evidence>
<dbReference type="PROSITE" id="PS50873">
    <property type="entry name" value="PEROXIDASE_4"/>
    <property type="match status" value="1"/>
</dbReference>
<dbReference type="FunFam" id="1.10.520.10:FF:000005">
    <property type="entry name" value="Cytochrome c peroxidase"/>
    <property type="match status" value="1"/>
</dbReference>
<dbReference type="PROSITE" id="PS00436">
    <property type="entry name" value="PEROXIDASE_2"/>
    <property type="match status" value="1"/>
</dbReference>
<dbReference type="Proteomes" id="UP000031516">
    <property type="component" value="Unassembled WGS sequence"/>
</dbReference>
<dbReference type="OrthoDB" id="2859658at2759"/>
<evidence type="ECO:0000256" key="3">
    <source>
        <dbReference type="ARBA" id="ARBA00004569"/>
    </source>
</evidence>
<dbReference type="SUPFAM" id="SSF48113">
    <property type="entry name" value="Heme-dependent peroxidases"/>
    <property type="match status" value="1"/>
</dbReference>
<keyword evidence="11" id="KW-0496">Mitochondrion</keyword>
<dbReference type="GO" id="GO:0005758">
    <property type="term" value="C:mitochondrial intermembrane space"/>
    <property type="evidence" value="ECO:0007669"/>
    <property type="project" value="UniProtKB-SubCell"/>
</dbReference>
<evidence type="ECO:0000256" key="9">
    <source>
        <dbReference type="ARBA" id="ARBA00023002"/>
    </source>
</evidence>
<feature type="domain" description="Plant heme peroxidase family profile" evidence="16">
    <location>
        <begin position="154"/>
        <end position="321"/>
    </location>
</feature>
<keyword evidence="18" id="KW-1185">Reference proteome</keyword>
<evidence type="ECO:0000256" key="2">
    <source>
        <dbReference type="ARBA" id="ARBA00004305"/>
    </source>
</evidence>
<dbReference type="PANTHER" id="PTHR31356:SF58">
    <property type="entry name" value="CYTOCHROME C PEROXIDASE, MITOCHONDRIAL"/>
    <property type="match status" value="1"/>
</dbReference>
<organism evidence="17 18">
    <name type="scientific">Kluyveromyces dobzhanskii CBS 2104</name>
    <dbReference type="NCBI Taxonomy" id="1427455"/>
    <lineage>
        <taxon>Eukaryota</taxon>
        <taxon>Fungi</taxon>
        <taxon>Dikarya</taxon>
        <taxon>Ascomycota</taxon>
        <taxon>Saccharomycotina</taxon>
        <taxon>Saccharomycetes</taxon>
        <taxon>Saccharomycetales</taxon>
        <taxon>Saccharomycetaceae</taxon>
        <taxon>Kluyveromyces</taxon>
    </lineage>
</organism>
<reference evidence="17 18" key="1">
    <citation type="submission" date="2014-03" db="EMBL/GenBank/DDBJ databases">
        <title>The genome of Kluyveromyces dobzhanskii.</title>
        <authorList>
            <person name="Nystedt B."/>
            <person name="Astrom S."/>
        </authorList>
    </citation>
    <scope>NUCLEOTIDE SEQUENCE [LARGE SCALE GENOMIC DNA]</scope>
    <source>
        <strain evidence="17 18">CBS 2104</strain>
    </source>
</reference>
<dbReference type="InterPro" id="IPR044831">
    <property type="entry name" value="Ccp1-like"/>
</dbReference>
<dbReference type="InterPro" id="IPR010255">
    <property type="entry name" value="Haem_peroxidase_sf"/>
</dbReference>
<keyword evidence="14" id="KW-0732">Signal</keyword>
<evidence type="ECO:0000256" key="4">
    <source>
        <dbReference type="ARBA" id="ARBA00005997"/>
    </source>
</evidence>
<sequence>MSAFSSVFRGINARSVSLLVGTSVLAGSVAGAVMGHQDTHNFNNRNCNRQKLAALAAVHVAAKEKYDVSKYQQVYNDIALKIREEDEYDEYIGYGPVLVRLAWHAAGTWDKNDNTGGSYGGTYRFQKETNDPSNAGLQNAAEFLAPIHEKYPWLSHGDLYTLGGVTAIQELQGPEIPWRSGRVDQKEDTTPDNGRLPDASKDANYVRCFYHRLNFQDREVVALLGAHALGKTHLKNSGFEGPWGASTNIFTNDFYINLLNEKWNLITNDAGNKQYVNDKGWMMLPTDMALIQDKRYLPIVKEFAKDQNAFFNEFAKSFVKLLENGIDFPQDNKPIVFKTLDAQDL</sequence>
<feature type="signal peptide" evidence="14">
    <location>
        <begin position="1"/>
        <end position="31"/>
    </location>
</feature>
<dbReference type="InterPro" id="IPR019793">
    <property type="entry name" value="Peroxidases_heam-ligand_BS"/>
</dbReference>
<feature type="chain" id="PRO_5006986226" description="Peroxidase" evidence="14">
    <location>
        <begin position="32"/>
        <end position="345"/>
    </location>
</feature>
<evidence type="ECO:0000256" key="13">
    <source>
        <dbReference type="ARBA" id="ARBA00049265"/>
    </source>
</evidence>
<dbReference type="PROSITE" id="PS00435">
    <property type="entry name" value="PEROXIDASE_1"/>
    <property type="match status" value="1"/>
</dbReference>
<keyword evidence="9 14" id="KW-0560">Oxidoreductase</keyword>
<evidence type="ECO:0000256" key="15">
    <source>
        <dbReference type="SAM" id="MobiDB-lite"/>
    </source>
</evidence>
<dbReference type="InterPro" id="IPR002016">
    <property type="entry name" value="Haem_peroxidase"/>
</dbReference>
<evidence type="ECO:0000313" key="17">
    <source>
        <dbReference type="EMBL" id="CDO92389.1"/>
    </source>
</evidence>
<protein>
    <recommendedName>
        <fullName evidence="14">Peroxidase</fullName>
        <ecNumber evidence="14">1.11.1.-</ecNumber>
    </recommendedName>
</protein>
<feature type="region of interest" description="Disordered" evidence="15">
    <location>
        <begin position="179"/>
        <end position="198"/>
    </location>
</feature>
<evidence type="ECO:0000256" key="7">
    <source>
        <dbReference type="ARBA" id="ARBA00022723"/>
    </source>
</evidence>
<dbReference type="GO" id="GO:0042744">
    <property type="term" value="P:hydrogen peroxide catabolic process"/>
    <property type="evidence" value="ECO:0007669"/>
    <property type="project" value="TreeGrafter"/>
</dbReference>
<dbReference type="InterPro" id="IPR019794">
    <property type="entry name" value="Peroxidases_AS"/>
</dbReference>
<proteinExistence type="inferred from homology"/>
<dbReference type="PRINTS" id="PR00458">
    <property type="entry name" value="PEROXIDASE"/>
</dbReference>
<evidence type="ECO:0000256" key="8">
    <source>
        <dbReference type="ARBA" id="ARBA00022946"/>
    </source>
</evidence>
<evidence type="ECO:0000256" key="1">
    <source>
        <dbReference type="ARBA" id="ARBA00003917"/>
    </source>
</evidence>
<comment type="catalytic activity">
    <reaction evidence="13">
        <text>2 Fe(II)-[cytochrome c] + H2O2 + 2 H(+) = 2 Fe(III)-[cytochrome c] + 2 H2O</text>
        <dbReference type="Rhea" id="RHEA:16581"/>
        <dbReference type="Rhea" id="RHEA-COMP:10350"/>
        <dbReference type="Rhea" id="RHEA-COMP:14399"/>
        <dbReference type="ChEBI" id="CHEBI:15377"/>
        <dbReference type="ChEBI" id="CHEBI:15378"/>
        <dbReference type="ChEBI" id="CHEBI:16240"/>
        <dbReference type="ChEBI" id="CHEBI:29033"/>
        <dbReference type="ChEBI" id="CHEBI:29034"/>
        <dbReference type="EC" id="1.11.1.5"/>
    </reaction>
</comment>
<keyword evidence="7" id="KW-0479">Metal-binding</keyword>
<keyword evidence="5 14" id="KW-0575">Peroxidase</keyword>
<dbReference type="GO" id="GO:0005759">
    <property type="term" value="C:mitochondrial matrix"/>
    <property type="evidence" value="ECO:0007669"/>
    <property type="project" value="UniProtKB-SubCell"/>
</dbReference>
<evidence type="ECO:0000313" key="18">
    <source>
        <dbReference type="Proteomes" id="UP000031516"/>
    </source>
</evidence>
<accession>A0A0A8L2F8</accession>
<dbReference type="EMBL" id="CCBQ010000013">
    <property type="protein sequence ID" value="CDO92389.1"/>
    <property type="molecule type" value="Genomic_DNA"/>
</dbReference>
<evidence type="ECO:0000256" key="10">
    <source>
        <dbReference type="ARBA" id="ARBA00023004"/>
    </source>
</evidence>
<comment type="caution">
    <text evidence="17">The sequence shown here is derived from an EMBL/GenBank/DDBJ whole genome shotgun (WGS) entry which is preliminary data.</text>
</comment>
<dbReference type="Gene3D" id="1.10.520.10">
    <property type="match status" value="1"/>
</dbReference>
<evidence type="ECO:0000256" key="6">
    <source>
        <dbReference type="ARBA" id="ARBA00022617"/>
    </source>
</evidence>
<dbReference type="AlphaFoldDB" id="A0A0A8L2F8"/>
<dbReference type="InterPro" id="IPR002207">
    <property type="entry name" value="Peroxidase_I"/>
</dbReference>
<keyword evidence="10" id="KW-0408">Iron</keyword>
<name>A0A0A8L2F8_9SACH</name>
<comment type="similarity">
    <text evidence="4">Belongs to the peroxidase family. Cytochrome c peroxidase subfamily.</text>
</comment>
<dbReference type="EC" id="1.11.1.-" evidence="14"/>
<dbReference type="PANTHER" id="PTHR31356">
    <property type="entry name" value="THYLAKOID LUMENAL 29 KDA PROTEIN, CHLOROPLASTIC-RELATED"/>
    <property type="match status" value="1"/>
</dbReference>
<keyword evidence="6" id="KW-0349">Heme</keyword>